<comment type="caution">
    <text evidence="13">The sequence shown here is derived from an EMBL/GenBank/DDBJ whole genome shotgun (WGS) entry which is preliminary data.</text>
</comment>
<dbReference type="InterPro" id="IPR018109">
    <property type="entry name" value="Folylpolyglutamate_synth_CS"/>
</dbReference>
<dbReference type="SUPFAM" id="SSF53623">
    <property type="entry name" value="MurD-like peptide ligases, catalytic domain"/>
    <property type="match status" value="1"/>
</dbReference>
<dbReference type="InterPro" id="IPR036565">
    <property type="entry name" value="Mur-like_cat_sf"/>
</dbReference>
<evidence type="ECO:0000256" key="4">
    <source>
        <dbReference type="ARBA" id="ARBA00022723"/>
    </source>
</evidence>
<dbReference type="RefSeq" id="WP_233509517.1">
    <property type="nucleotide sequence ID" value="NZ_JAKVPQ010000001.1"/>
</dbReference>
<dbReference type="EMBL" id="JAKVPQ010000001">
    <property type="protein sequence ID" value="MCH4283994.1"/>
    <property type="molecule type" value="Genomic_DNA"/>
</dbReference>
<keyword evidence="14" id="KW-1185">Reference proteome</keyword>
<comment type="similarity">
    <text evidence="1 10">Belongs to the folylpolyglutamate synthase family.</text>
</comment>
<sequence>MMKFTCADEVVAQIEQRKNRGYGLEHFKKYMDTLGNPQGQLKTIHIAGTNGKGSTTNDIRSVLQEAGYTVGSFTSPYMITHYDRIRINDVYIDEQEFLDISNAHYEEWMKWDLSMFEIDTCIAILYFLKHQVDYCVFEVGMGGRLDSTNILRPMVSIITNIGLDHMEFLGDTKEKIANEKAGIIKSGIDLITGEHDAGCLAVFQKHVTDAGSEMFITGDITNLKEYPDGIVFDYGSYAQVHLQSHAAYQSKNAALCIEVIDYLNRKQRISVNEAQLRSGLKKANWIGRFEIIQEKPLLLLDGAHNAHGIKALVESLQGHENIRVIFSVLKDKNFEEMLDILETLTSDIVVTPFYNERALDVHVLEKRGHIRYEKDYRCAIKDAMAQGKDCVVTGSLYFISEVRNYIYKELK</sequence>
<evidence type="ECO:0000256" key="9">
    <source>
        <dbReference type="ARBA" id="ARBA00047493"/>
    </source>
</evidence>
<dbReference type="EC" id="6.3.2.17" evidence="2"/>
<keyword evidence="5 10" id="KW-0547">Nucleotide-binding</keyword>
<dbReference type="Pfam" id="PF08245">
    <property type="entry name" value="Mur_ligase_M"/>
    <property type="match status" value="1"/>
</dbReference>
<proteinExistence type="inferred from homology"/>
<reference evidence="13 14" key="1">
    <citation type="submission" date="2022-02" db="EMBL/GenBank/DDBJ databases">
        <title>Genome of Erysipelotrichaceae sp. nov. NSJ-176 isolated from human feces.</title>
        <authorList>
            <person name="Abdugheni R."/>
        </authorList>
    </citation>
    <scope>NUCLEOTIDE SEQUENCE [LARGE SCALE GENOMIC DNA]</scope>
    <source>
        <strain evidence="13 14">NSJ-176</strain>
    </source>
</reference>
<evidence type="ECO:0000256" key="10">
    <source>
        <dbReference type="PIRNR" id="PIRNR001563"/>
    </source>
</evidence>
<evidence type="ECO:0000259" key="11">
    <source>
        <dbReference type="Pfam" id="PF02875"/>
    </source>
</evidence>
<keyword evidence="4" id="KW-0479">Metal-binding</keyword>
<protein>
    <recommendedName>
        <fullName evidence="2">tetrahydrofolate synthase</fullName>
        <ecNumber evidence="2">6.3.2.17</ecNumber>
    </recommendedName>
    <alternativeName>
        <fullName evidence="8">Tetrahydrofolylpolyglutamate synthase</fullName>
    </alternativeName>
</protein>
<evidence type="ECO:0000256" key="5">
    <source>
        <dbReference type="ARBA" id="ARBA00022741"/>
    </source>
</evidence>
<dbReference type="InterPro" id="IPR004101">
    <property type="entry name" value="Mur_ligase_C"/>
</dbReference>
<dbReference type="InterPro" id="IPR036615">
    <property type="entry name" value="Mur_ligase_C_dom_sf"/>
</dbReference>
<dbReference type="Gene3D" id="3.40.1190.10">
    <property type="entry name" value="Mur-like, catalytic domain"/>
    <property type="match status" value="1"/>
</dbReference>
<evidence type="ECO:0000313" key="13">
    <source>
        <dbReference type="EMBL" id="MCH4283994.1"/>
    </source>
</evidence>
<feature type="domain" description="Mur ligase C-terminal" evidence="11">
    <location>
        <begin position="287"/>
        <end position="393"/>
    </location>
</feature>
<evidence type="ECO:0000259" key="12">
    <source>
        <dbReference type="Pfam" id="PF08245"/>
    </source>
</evidence>
<evidence type="ECO:0000256" key="2">
    <source>
        <dbReference type="ARBA" id="ARBA00013025"/>
    </source>
</evidence>
<keyword evidence="3 10" id="KW-0436">Ligase</keyword>
<dbReference type="PANTHER" id="PTHR11136">
    <property type="entry name" value="FOLYLPOLYGLUTAMATE SYNTHASE-RELATED"/>
    <property type="match status" value="1"/>
</dbReference>
<dbReference type="PROSITE" id="PS01011">
    <property type="entry name" value="FOLYLPOLYGLU_SYNT_1"/>
    <property type="match status" value="1"/>
</dbReference>
<dbReference type="Proteomes" id="UP001202402">
    <property type="component" value="Unassembled WGS sequence"/>
</dbReference>
<organism evidence="13 14">
    <name type="scientific">Amedibacillus hominis</name>
    <dbReference type="NCBI Taxonomy" id="2897776"/>
    <lineage>
        <taxon>Bacteria</taxon>
        <taxon>Bacillati</taxon>
        <taxon>Bacillota</taxon>
        <taxon>Erysipelotrichia</taxon>
        <taxon>Erysipelotrichales</taxon>
        <taxon>Erysipelotrichaceae</taxon>
        <taxon>Amedibacillus</taxon>
    </lineage>
</organism>
<feature type="domain" description="Mur ligase central" evidence="12">
    <location>
        <begin position="46"/>
        <end position="186"/>
    </location>
</feature>
<dbReference type="NCBIfam" id="TIGR01499">
    <property type="entry name" value="folC"/>
    <property type="match status" value="1"/>
</dbReference>
<dbReference type="Pfam" id="PF02875">
    <property type="entry name" value="Mur_ligase_C"/>
    <property type="match status" value="1"/>
</dbReference>
<evidence type="ECO:0000256" key="8">
    <source>
        <dbReference type="ARBA" id="ARBA00030592"/>
    </source>
</evidence>
<comment type="catalytic activity">
    <reaction evidence="9">
        <text>(6S)-5,6,7,8-tetrahydrofolyl-(gamma-L-Glu)(n) + L-glutamate + ATP = (6S)-5,6,7,8-tetrahydrofolyl-(gamma-L-Glu)(n+1) + ADP + phosphate + H(+)</text>
        <dbReference type="Rhea" id="RHEA:10580"/>
        <dbReference type="Rhea" id="RHEA-COMP:14738"/>
        <dbReference type="Rhea" id="RHEA-COMP:14740"/>
        <dbReference type="ChEBI" id="CHEBI:15378"/>
        <dbReference type="ChEBI" id="CHEBI:29985"/>
        <dbReference type="ChEBI" id="CHEBI:30616"/>
        <dbReference type="ChEBI" id="CHEBI:43474"/>
        <dbReference type="ChEBI" id="CHEBI:141005"/>
        <dbReference type="ChEBI" id="CHEBI:456216"/>
        <dbReference type="EC" id="6.3.2.17"/>
    </reaction>
</comment>
<keyword evidence="7" id="KW-0460">Magnesium</keyword>
<evidence type="ECO:0000313" key="14">
    <source>
        <dbReference type="Proteomes" id="UP001202402"/>
    </source>
</evidence>
<dbReference type="PIRSF" id="PIRSF001563">
    <property type="entry name" value="Folylpolyglu_synth"/>
    <property type="match status" value="1"/>
</dbReference>
<gene>
    <name evidence="13" type="ORF">LQE99_02455</name>
</gene>
<dbReference type="SUPFAM" id="SSF53244">
    <property type="entry name" value="MurD-like peptide ligases, peptide-binding domain"/>
    <property type="match status" value="1"/>
</dbReference>
<evidence type="ECO:0000256" key="3">
    <source>
        <dbReference type="ARBA" id="ARBA00022598"/>
    </source>
</evidence>
<dbReference type="Gene3D" id="3.90.190.20">
    <property type="entry name" value="Mur ligase, C-terminal domain"/>
    <property type="match status" value="1"/>
</dbReference>
<evidence type="ECO:0000256" key="1">
    <source>
        <dbReference type="ARBA" id="ARBA00008276"/>
    </source>
</evidence>
<dbReference type="InterPro" id="IPR013221">
    <property type="entry name" value="Mur_ligase_cen"/>
</dbReference>
<accession>A0ABS9R5A3</accession>
<dbReference type="PROSITE" id="PS01012">
    <property type="entry name" value="FOLYLPOLYGLU_SYNT_2"/>
    <property type="match status" value="1"/>
</dbReference>
<evidence type="ECO:0000256" key="6">
    <source>
        <dbReference type="ARBA" id="ARBA00022840"/>
    </source>
</evidence>
<name>A0ABS9R5A3_9FIRM</name>
<keyword evidence="6 10" id="KW-0067">ATP-binding</keyword>
<dbReference type="InterPro" id="IPR001645">
    <property type="entry name" value="Folylpolyglutamate_synth"/>
</dbReference>
<evidence type="ECO:0000256" key="7">
    <source>
        <dbReference type="ARBA" id="ARBA00022842"/>
    </source>
</evidence>
<dbReference type="PANTHER" id="PTHR11136:SF0">
    <property type="entry name" value="DIHYDROFOLATE SYNTHETASE-RELATED"/>
    <property type="match status" value="1"/>
</dbReference>